<evidence type="ECO:0000256" key="4">
    <source>
        <dbReference type="ARBA" id="ARBA00022917"/>
    </source>
</evidence>
<dbReference type="SUPFAM" id="SSF53328">
    <property type="entry name" value="Formyltransferase"/>
    <property type="match status" value="1"/>
</dbReference>
<evidence type="ECO:0000313" key="7">
    <source>
        <dbReference type="EMBL" id="KKQ85107.1"/>
    </source>
</evidence>
<evidence type="ECO:0000259" key="6">
    <source>
        <dbReference type="Pfam" id="PF02911"/>
    </source>
</evidence>
<dbReference type="STRING" id="1618570.UT08_C0010G0034"/>
<sequence>MGRSGIMKIIFFGTPEYVIPILDSLHKAFKSTSGESPIVAVVTQSPKPSGRKQQLEYSAVDTWAHKKHVPIFFDAKEIVLKNIKADIGVLASFGAIIPDAVLKYFQYGILVIHPSLLPQFRWSSPVPAAIITNTNPTGVSIIKMDNKFDHGPIVTQFKEEIKEDDTYGTLRDRLFAKSADVLVGMLPAYIKGKINLKMQDDSKATFAGEIGKKDAFIPPELLWSVVGGQWSEKNNEWKIPFIKNYSLVPSAYSLDRFIRAMQPWPIAWTNIQLNAIRNTQNDKRLKILKAHIETRKKSQETQNEKSYSVSRIPYLALDEVQLEGKNPVSWKQFLEGYPEANFSS</sequence>
<dbReference type="Proteomes" id="UP000034081">
    <property type="component" value="Unassembled WGS sequence"/>
</dbReference>
<keyword evidence="3 7" id="KW-0808">Transferase</keyword>
<evidence type="ECO:0000259" key="5">
    <source>
        <dbReference type="Pfam" id="PF00551"/>
    </source>
</evidence>
<dbReference type="AlphaFoldDB" id="A0A0G0L2B0"/>
<dbReference type="PANTHER" id="PTHR11138:SF5">
    <property type="entry name" value="METHIONYL-TRNA FORMYLTRANSFERASE, MITOCHONDRIAL"/>
    <property type="match status" value="1"/>
</dbReference>
<proteinExistence type="inferred from homology"/>
<dbReference type="Gene3D" id="3.40.50.12230">
    <property type="match status" value="1"/>
</dbReference>
<protein>
    <recommendedName>
        <fullName evidence="2">methionyl-tRNA formyltransferase</fullName>
        <ecNumber evidence="2">2.1.2.9</ecNumber>
    </recommendedName>
</protein>
<dbReference type="EMBL" id="LBVL01000010">
    <property type="protein sequence ID" value="KKQ85107.1"/>
    <property type="molecule type" value="Genomic_DNA"/>
</dbReference>
<dbReference type="PANTHER" id="PTHR11138">
    <property type="entry name" value="METHIONYL-TRNA FORMYLTRANSFERASE"/>
    <property type="match status" value="1"/>
</dbReference>
<dbReference type="SUPFAM" id="SSF50486">
    <property type="entry name" value="FMT C-terminal domain-like"/>
    <property type="match status" value="1"/>
</dbReference>
<dbReference type="Pfam" id="PF02911">
    <property type="entry name" value="Formyl_trans_C"/>
    <property type="match status" value="1"/>
</dbReference>
<organism evidence="7 8">
    <name type="scientific">Candidatus Woesebacteria bacterium GW2011_GWB1_38_8</name>
    <dbReference type="NCBI Taxonomy" id="1618570"/>
    <lineage>
        <taxon>Bacteria</taxon>
        <taxon>Candidatus Woeseibacteriota</taxon>
    </lineage>
</organism>
<name>A0A0G0L2B0_9BACT</name>
<gene>
    <name evidence="7" type="ORF">UT08_C0010G0034</name>
</gene>
<comment type="similarity">
    <text evidence="1">Belongs to the Fmt family.</text>
</comment>
<accession>A0A0G0L2B0</accession>
<dbReference type="InterPro" id="IPR002376">
    <property type="entry name" value="Formyl_transf_N"/>
</dbReference>
<dbReference type="InterPro" id="IPR041711">
    <property type="entry name" value="Met-tRNA-FMT_N"/>
</dbReference>
<dbReference type="InterPro" id="IPR005793">
    <property type="entry name" value="Formyl_trans_C"/>
</dbReference>
<dbReference type="CDD" id="cd08704">
    <property type="entry name" value="Met_tRNA_FMT_C"/>
    <property type="match status" value="1"/>
</dbReference>
<keyword evidence="4" id="KW-0648">Protein biosynthesis</keyword>
<comment type="caution">
    <text evidence="7">The sequence shown here is derived from an EMBL/GenBank/DDBJ whole genome shotgun (WGS) entry which is preliminary data.</text>
</comment>
<reference evidence="7 8" key="1">
    <citation type="journal article" date="2015" name="Nature">
        <title>rRNA introns, odd ribosomes, and small enigmatic genomes across a large radiation of phyla.</title>
        <authorList>
            <person name="Brown C.T."/>
            <person name="Hug L.A."/>
            <person name="Thomas B.C."/>
            <person name="Sharon I."/>
            <person name="Castelle C.J."/>
            <person name="Singh A."/>
            <person name="Wilkins M.J."/>
            <person name="Williams K.H."/>
            <person name="Banfield J.F."/>
        </authorList>
    </citation>
    <scope>NUCLEOTIDE SEQUENCE [LARGE SCALE GENOMIC DNA]</scope>
</reference>
<evidence type="ECO:0000256" key="1">
    <source>
        <dbReference type="ARBA" id="ARBA00010699"/>
    </source>
</evidence>
<evidence type="ECO:0000256" key="2">
    <source>
        <dbReference type="ARBA" id="ARBA00012261"/>
    </source>
</evidence>
<dbReference type="GO" id="GO:0005829">
    <property type="term" value="C:cytosol"/>
    <property type="evidence" value="ECO:0007669"/>
    <property type="project" value="TreeGrafter"/>
</dbReference>
<dbReference type="Pfam" id="PF00551">
    <property type="entry name" value="Formyl_trans_N"/>
    <property type="match status" value="1"/>
</dbReference>
<feature type="domain" description="Formyl transferase C-terminal" evidence="6">
    <location>
        <begin position="250"/>
        <end position="337"/>
    </location>
</feature>
<dbReference type="InterPro" id="IPR044135">
    <property type="entry name" value="Met-tRNA-FMT_C"/>
</dbReference>
<evidence type="ECO:0000313" key="8">
    <source>
        <dbReference type="Proteomes" id="UP000034081"/>
    </source>
</evidence>
<dbReference type="GO" id="GO:0004479">
    <property type="term" value="F:methionyl-tRNA formyltransferase activity"/>
    <property type="evidence" value="ECO:0007669"/>
    <property type="project" value="UniProtKB-EC"/>
</dbReference>
<dbReference type="InterPro" id="IPR036477">
    <property type="entry name" value="Formyl_transf_N_sf"/>
</dbReference>
<feature type="domain" description="Formyl transferase N-terminal" evidence="5">
    <location>
        <begin position="7"/>
        <end position="183"/>
    </location>
</feature>
<dbReference type="InterPro" id="IPR011034">
    <property type="entry name" value="Formyl_transferase-like_C_sf"/>
</dbReference>
<dbReference type="EC" id="2.1.2.9" evidence="2"/>
<evidence type="ECO:0000256" key="3">
    <source>
        <dbReference type="ARBA" id="ARBA00022679"/>
    </source>
</evidence>
<dbReference type="CDD" id="cd08646">
    <property type="entry name" value="FMT_core_Met-tRNA-FMT_N"/>
    <property type="match status" value="1"/>
</dbReference>